<keyword evidence="3" id="KW-1185">Reference proteome</keyword>
<name>A0AAD8Z0X3_9TELE</name>
<proteinExistence type="predicted"/>
<evidence type="ECO:0000313" key="2">
    <source>
        <dbReference type="EMBL" id="KAK1789551.1"/>
    </source>
</evidence>
<reference evidence="2" key="1">
    <citation type="submission" date="2023-03" db="EMBL/GenBank/DDBJ databases">
        <title>Electrophorus voltai genome.</title>
        <authorList>
            <person name="Bian C."/>
        </authorList>
    </citation>
    <scope>NUCLEOTIDE SEQUENCE</scope>
    <source>
        <strain evidence="2">CB-2022</strain>
        <tissue evidence="2">Muscle</tissue>
    </source>
</reference>
<comment type="caution">
    <text evidence="2">The sequence shown here is derived from an EMBL/GenBank/DDBJ whole genome shotgun (WGS) entry which is preliminary data.</text>
</comment>
<accession>A0AAD8Z0X3</accession>
<dbReference type="AlphaFoldDB" id="A0AAD8Z0X3"/>
<sequence>AGSGERGPGAEAGESYGTTSGDRDWYNNFQSSDLDSVDSYYPAERPSLILASLQGSRRREEPAERFFWGGALCMVQGRTLRSPKETSRTMRTGTRRWAPLGPTTPAWRIMGAMLTMERKGRDATSVCDQIWGPIVRRTHQWRWKRTLIGIFPPVATPKALRTMSLQHPRLRPGHAAPEQAGCPRWLAGRHHRQRRILLCLRRRAQEHMRLRLSLVEAKRQRHQCLHRNRATQMVLFPTRMHQKQDSRRYPSQRGIIPPSCVCVPVSVIVLVPVLLPAALLMLARGGLSGPPASRFAVGLGAAVRQT</sequence>
<feature type="non-terminal residue" evidence="2">
    <location>
        <position position="306"/>
    </location>
</feature>
<evidence type="ECO:0000256" key="1">
    <source>
        <dbReference type="SAM" id="MobiDB-lite"/>
    </source>
</evidence>
<feature type="non-terminal residue" evidence="2">
    <location>
        <position position="1"/>
    </location>
</feature>
<feature type="region of interest" description="Disordered" evidence="1">
    <location>
        <begin position="1"/>
        <end position="28"/>
    </location>
</feature>
<dbReference type="Proteomes" id="UP001239994">
    <property type="component" value="Unassembled WGS sequence"/>
</dbReference>
<evidence type="ECO:0000313" key="3">
    <source>
        <dbReference type="Proteomes" id="UP001239994"/>
    </source>
</evidence>
<gene>
    <name evidence="2" type="ORF">P4O66_015468</name>
</gene>
<dbReference type="EMBL" id="JAROKS010000022">
    <property type="protein sequence ID" value="KAK1789551.1"/>
    <property type="molecule type" value="Genomic_DNA"/>
</dbReference>
<organism evidence="2 3">
    <name type="scientific">Electrophorus voltai</name>
    <dbReference type="NCBI Taxonomy" id="2609070"/>
    <lineage>
        <taxon>Eukaryota</taxon>
        <taxon>Metazoa</taxon>
        <taxon>Chordata</taxon>
        <taxon>Craniata</taxon>
        <taxon>Vertebrata</taxon>
        <taxon>Euteleostomi</taxon>
        <taxon>Actinopterygii</taxon>
        <taxon>Neopterygii</taxon>
        <taxon>Teleostei</taxon>
        <taxon>Ostariophysi</taxon>
        <taxon>Gymnotiformes</taxon>
        <taxon>Gymnotoidei</taxon>
        <taxon>Gymnotidae</taxon>
        <taxon>Electrophorus</taxon>
    </lineage>
</organism>
<protein>
    <submittedName>
        <fullName evidence="2">Uncharacterized protein</fullName>
    </submittedName>
</protein>